<dbReference type="Pfam" id="PF18862">
    <property type="entry name" value="ApeA_NTD1"/>
    <property type="match status" value="1"/>
</dbReference>
<dbReference type="InterPro" id="IPR041223">
    <property type="entry name" value="ApeA_NTD"/>
</dbReference>
<protein>
    <recommendedName>
        <fullName evidence="1">ApeA N-terminal domain-containing protein</fullName>
    </recommendedName>
</protein>
<dbReference type="RefSeq" id="WP_131272276.1">
    <property type="nucleotide sequence ID" value="NZ_SJOA01000047.1"/>
</dbReference>
<dbReference type="EMBL" id="SJOA01000047">
    <property type="protein sequence ID" value="TCB53266.1"/>
    <property type="molecule type" value="Genomic_DNA"/>
</dbReference>
<evidence type="ECO:0000259" key="1">
    <source>
        <dbReference type="Pfam" id="PF18862"/>
    </source>
</evidence>
<sequence length="567" mass="66919">MVNNNPIKLTENKKISVKVQSPNRESFYTNINLEYGRSPSIQLILDANEKNLTVQPVITKHFEDYYLTDFYENKSFNTAIFKYLFVGKADKDNIKKVHFIVPELSSYFHQELDYHLDGDANISGNLKIEPLESRIEHLGLSIKIHQGYSLKSNEDHTGFSFKNIIYFSFESDTTLSFQDIENLMYKATGLLTWVTGYPITVESIEVSDGVKSGYLYLPLVKKLKTYDLSFPNSFMQVGFLRENFQTICSNYFDKKEIFGEIWSRTLPLFDFTGILEYEVMLFASILDKYFSYQVTKSTSDKIENYDSYLLKIGKFLQENDQLKDLLKNTKLLENIKLNELKKVFPESKFQSFLSKQKEYFRMVNNDDLKIFICKNDFSKIISIRDNAAHGTREKLPTEDVLKYSWKVKLLTMYFIYKDLGIHNNDFFRIISNTFHPIILQCEIDKDLLDLKTGKIIYITLSRCENEKMKSRDTKIKVFNKKKDHYFFNSELSQKAHDYFSEDIITEIDQARFYSYEKYIQHLIDQKNIDMKARLYSRAYLKEKPSNTLINNVIILYYIKSLYRIKSK</sequence>
<evidence type="ECO:0000313" key="2">
    <source>
        <dbReference type="EMBL" id="TCB53266.1"/>
    </source>
</evidence>
<dbReference type="AlphaFoldDB" id="A0A4R0ECS9"/>
<organism evidence="2 3">
    <name type="scientific">Acinetobacter terrae</name>
    <dbReference type="NCBI Taxonomy" id="2731247"/>
    <lineage>
        <taxon>Bacteria</taxon>
        <taxon>Pseudomonadati</taxon>
        <taxon>Pseudomonadota</taxon>
        <taxon>Gammaproteobacteria</taxon>
        <taxon>Moraxellales</taxon>
        <taxon>Moraxellaceae</taxon>
        <taxon>Acinetobacter</taxon>
        <taxon>Acinetobacter Taxon 24</taxon>
    </lineage>
</organism>
<evidence type="ECO:0000313" key="3">
    <source>
        <dbReference type="Proteomes" id="UP000291380"/>
    </source>
</evidence>
<feature type="domain" description="ApeA N-terminal" evidence="1">
    <location>
        <begin position="78"/>
        <end position="224"/>
    </location>
</feature>
<dbReference type="Proteomes" id="UP000291380">
    <property type="component" value="Unassembled WGS sequence"/>
</dbReference>
<comment type="caution">
    <text evidence="2">The sequence shown here is derived from an EMBL/GenBank/DDBJ whole genome shotgun (WGS) entry which is preliminary data.</text>
</comment>
<gene>
    <name evidence="2" type="ORF">E0H85_16870</name>
</gene>
<name>A0A4R0ECS9_9GAMM</name>
<dbReference type="OrthoDB" id="9046428at2"/>
<accession>A0A4R0ECS9</accession>
<proteinExistence type="predicted"/>
<reference evidence="2 3" key="1">
    <citation type="submission" date="2019-02" db="EMBL/GenBank/DDBJ databases">
        <title>High diversity of culturable Acinetobacter species in natural soil and water ecosystems.</title>
        <authorList>
            <person name="Radolfova-Krizova L."/>
            <person name="Nemec A."/>
        </authorList>
    </citation>
    <scope>NUCLEOTIDE SEQUENCE [LARGE SCALE GENOMIC DNA]</scope>
    <source>
        <strain evidence="2 3">ANC 4281</strain>
    </source>
</reference>